<evidence type="ECO:0000313" key="4">
    <source>
        <dbReference type="Proteomes" id="UP000530186"/>
    </source>
</evidence>
<sequence length="615" mass="68992">MKKRILLSLAFVFLLNNVVMAHAEESPPLSNMKSDTNKVAVTEATKKKSILNSDLLNQNTTTVPNVSEKEEGIISQARLDSSATKASRTSKVKLTGMTWQKITSTGSEVNFGVAHQSKSDLVFNWMYYDLTNKAWMTINPSTSSNWITFKAPHSGQYLIHVIATNAEGQSDTYTIGWKVADDTLNLKGMTWQNVTKDCSKASIGVAYISNNQVTFTWQYYDITKKEWHPIAKDITSNWIYFSVPHSGQYLIYVSARTANGIEKTYSIGWQVANETINLKGMTWQIVPNDLTDSNFGISSETNTSVTYNWQYYDISKKEWHTITDQTPSNWTTFSAPHVGQYLIRVEAKTPNGLTKDYVIGWNEKSRHKVTTDGTILSNESQNMTKLIAHRGNSSIAPENTTAAFTLAIGAYGVETDILLTKDHHWIISHDSTVDRMSNGSGRVSDLTLAQIKSLKIKNGVNIQNYPGLTIATLEEYLGIMNQIGARPVIEIKEGPERITPNDIANLLHALNTYNLTSQALIISFYLDDLKLVYQQNQTLEMSLLYAGNFTQIQFDALIKEMPNTGLDINDAFMSPEVSNLLHENGRKVGIWTTPLNSVNRYLDFGIDYFTTNQLK</sequence>
<feature type="chain" id="PRO_5031104157" description="GP-PDE domain-containing protein" evidence="1">
    <location>
        <begin position="24"/>
        <end position="615"/>
    </location>
</feature>
<dbReference type="GO" id="GO:0008081">
    <property type="term" value="F:phosphoric diester hydrolase activity"/>
    <property type="evidence" value="ECO:0007669"/>
    <property type="project" value="InterPro"/>
</dbReference>
<dbReference type="GeneID" id="303195542"/>
<evidence type="ECO:0000259" key="2">
    <source>
        <dbReference type="PROSITE" id="PS51704"/>
    </source>
</evidence>
<comment type="caution">
    <text evidence="3">The sequence shown here is derived from an EMBL/GenBank/DDBJ whole genome shotgun (WGS) entry which is preliminary data.</text>
</comment>
<dbReference type="Pfam" id="PF03009">
    <property type="entry name" value="GDPD"/>
    <property type="match status" value="1"/>
</dbReference>
<keyword evidence="4" id="KW-1185">Reference proteome</keyword>
<feature type="signal peptide" evidence="1">
    <location>
        <begin position="1"/>
        <end position="23"/>
    </location>
</feature>
<reference evidence="3 4" key="1">
    <citation type="submission" date="2020-07" db="EMBL/GenBank/DDBJ databases">
        <authorList>
            <person name="Hilgarth M."/>
            <person name="Werum V."/>
            <person name="Vogel R.F."/>
        </authorList>
    </citation>
    <scope>NUCLEOTIDE SEQUENCE [LARGE SCALE GENOMIC DNA]</scope>
    <source>
        <strain evidence="3 4">DSM 28961</strain>
    </source>
</reference>
<gene>
    <name evidence="3" type="ORF">HZR21_08430</name>
</gene>
<name>A0A7V8SK90_9LACT</name>
<dbReference type="AlphaFoldDB" id="A0A7V8SK90"/>
<evidence type="ECO:0000313" key="3">
    <source>
        <dbReference type="EMBL" id="MBA0017143.1"/>
    </source>
</evidence>
<organism evidence="3 4">
    <name type="scientific">Pseudolactococcus laudensis</name>
    <dbReference type="NCBI Taxonomy" id="1494461"/>
    <lineage>
        <taxon>Bacteria</taxon>
        <taxon>Bacillati</taxon>
        <taxon>Bacillota</taxon>
        <taxon>Bacilli</taxon>
        <taxon>Lactobacillales</taxon>
        <taxon>Streptococcaceae</taxon>
        <taxon>Pseudolactococcus</taxon>
    </lineage>
</organism>
<dbReference type="EMBL" id="JACBNY010000016">
    <property type="protein sequence ID" value="MBA0017143.1"/>
    <property type="molecule type" value="Genomic_DNA"/>
</dbReference>
<dbReference type="Gene3D" id="3.20.20.190">
    <property type="entry name" value="Phosphatidylinositol (PI) phosphodiesterase"/>
    <property type="match status" value="1"/>
</dbReference>
<evidence type="ECO:0000256" key="1">
    <source>
        <dbReference type="SAM" id="SignalP"/>
    </source>
</evidence>
<dbReference type="PROSITE" id="PS51704">
    <property type="entry name" value="GP_PDE"/>
    <property type="match status" value="1"/>
</dbReference>
<dbReference type="PANTHER" id="PTHR46211:SF14">
    <property type="entry name" value="GLYCEROPHOSPHODIESTER PHOSPHODIESTERASE"/>
    <property type="match status" value="1"/>
</dbReference>
<accession>A0A7V8SK90</accession>
<dbReference type="InterPro" id="IPR017946">
    <property type="entry name" value="PLC-like_Pdiesterase_TIM-brl"/>
</dbReference>
<dbReference type="GO" id="GO:0006629">
    <property type="term" value="P:lipid metabolic process"/>
    <property type="evidence" value="ECO:0007669"/>
    <property type="project" value="InterPro"/>
</dbReference>
<dbReference type="RefSeq" id="WP_180747272.1">
    <property type="nucleotide sequence ID" value="NZ_CBCRWQ010000015.1"/>
</dbReference>
<dbReference type="PANTHER" id="PTHR46211">
    <property type="entry name" value="GLYCEROPHOSPHORYL DIESTER PHOSPHODIESTERASE"/>
    <property type="match status" value="1"/>
</dbReference>
<feature type="domain" description="GP-PDE" evidence="2">
    <location>
        <begin position="384"/>
        <end position="615"/>
    </location>
</feature>
<dbReference type="InterPro" id="IPR030395">
    <property type="entry name" value="GP_PDE_dom"/>
</dbReference>
<dbReference type="SUPFAM" id="SSF51695">
    <property type="entry name" value="PLC-like phosphodiesterases"/>
    <property type="match status" value="1"/>
</dbReference>
<protein>
    <recommendedName>
        <fullName evidence="2">GP-PDE domain-containing protein</fullName>
    </recommendedName>
</protein>
<dbReference type="Proteomes" id="UP000530186">
    <property type="component" value="Unassembled WGS sequence"/>
</dbReference>
<keyword evidence="1" id="KW-0732">Signal</keyword>
<proteinExistence type="predicted"/>